<accession>A0A291GTD9</accession>
<name>A0A291GTD9_9MICO</name>
<dbReference type="EMBL" id="CP023564">
    <property type="protein sequence ID" value="ATG53386.1"/>
    <property type="molecule type" value="Genomic_DNA"/>
</dbReference>
<feature type="transmembrane region" description="Helical" evidence="1">
    <location>
        <begin position="117"/>
        <end position="137"/>
    </location>
</feature>
<keyword evidence="1" id="KW-1133">Transmembrane helix</keyword>
<reference evidence="2 3" key="1">
    <citation type="journal article" date="2014" name="Int. J. Syst. Evol. Microbiol.">
        <title>Brachybacterium ginsengisoli sp. nov., isolated from soil of a ginseng field.</title>
        <authorList>
            <person name="Hoang V.A."/>
            <person name="Kim Y.J."/>
            <person name="Nguyen N.L."/>
            <person name="Yang D.C."/>
        </authorList>
    </citation>
    <scope>NUCLEOTIDE SEQUENCE [LARGE SCALE GENOMIC DNA]</scope>
    <source>
        <strain evidence="2 3">DCY80</strain>
    </source>
</reference>
<dbReference type="AlphaFoldDB" id="A0A291GTD9"/>
<evidence type="ECO:0000313" key="3">
    <source>
        <dbReference type="Proteomes" id="UP000217889"/>
    </source>
</evidence>
<proteinExistence type="predicted"/>
<feature type="transmembrane region" description="Helical" evidence="1">
    <location>
        <begin position="158"/>
        <end position="179"/>
    </location>
</feature>
<feature type="transmembrane region" description="Helical" evidence="1">
    <location>
        <begin position="88"/>
        <end position="105"/>
    </location>
</feature>
<gene>
    <name evidence="2" type="ORF">CFK41_00295</name>
</gene>
<dbReference type="KEGG" id="bgg:CFK41_00295"/>
<feature type="transmembrane region" description="Helical" evidence="1">
    <location>
        <begin position="62"/>
        <end position="81"/>
    </location>
</feature>
<evidence type="ECO:0008006" key="4">
    <source>
        <dbReference type="Google" id="ProtNLM"/>
    </source>
</evidence>
<organism evidence="2 3">
    <name type="scientific">Brachybacterium ginsengisoli</name>
    <dbReference type="NCBI Taxonomy" id="1331682"/>
    <lineage>
        <taxon>Bacteria</taxon>
        <taxon>Bacillati</taxon>
        <taxon>Actinomycetota</taxon>
        <taxon>Actinomycetes</taxon>
        <taxon>Micrococcales</taxon>
        <taxon>Dermabacteraceae</taxon>
        <taxon>Brachybacterium</taxon>
    </lineage>
</organism>
<protein>
    <recommendedName>
        <fullName evidence="4">DoxX family protein</fullName>
    </recommendedName>
</protein>
<keyword evidence="1" id="KW-0812">Transmembrane</keyword>
<keyword evidence="1" id="KW-0472">Membrane</keyword>
<evidence type="ECO:0000313" key="2">
    <source>
        <dbReference type="EMBL" id="ATG53386.1"/>
    </source>
</evidence>
<evidence type="ECO:0000256" key="1">
    <source>
        <dbReference type="SAM" id="Phobius"/>
    </source>
</evidence>
<sequence length="323" mass="34246">MQLMWWLHGAARVVLALVLAYNGAIKLGLHQFGVPDVADALITQGEMSPMGLLSRMVGFSPLFQFLAGAAEIGAALALLWWRTAAVGALLSLASMSFILVLNLGYDMPGKELSIGLLLLAGTAAAPWVQRIMTALLLDRTPAPRRRPVLLRSHRAAKLLSAAGPVLGGASVLIVAGLVVSSQPARTVDDQAPSGVWIAQETAEAPIDQSGPWRAMALGRVAEDGKLGVQVRTAQGELLSGTYRREGDILSIELRPLQRPGQTVAEHAASPAERHKVTVTEHEDGTITVAGEGIDQDLAPAAGGTVLYDRGFHWGLQADDPFER</sequence>
<dbReference type="Proteomes" id="UP000217889">
    <property type="component" value="Chromosome"/>
</dbReference>
<keyword evidence="3" id="KW-1185">Reference proteome</keyword>